<dbReference type="PANTHER" id="PTHR43072:SF23">
    <property type="entry name" value="UPF0039 PROTEIN C11D3.02C"/>
    <property type="match status" value="1"/>
</dbReference>
<dbReference type="CDD" id="cd04301">
    <property type="entry name" value="NAT_SF"/>
    <property type="match status" value="1"/>
</dbReference>
<sequence>MHVRQVRREDAEAVRAIYNREVTESTVTFDLVPRSLEDQLQWIDAHSGAHPAVVAVDDGGDVAGFASLSPYRSRPAYRTTVEDSVYVARDARGAGVGRLLLEAALQQAADHGFHAVMARIVGSHEASIRLHRACGFELVGVEREVGRKFGRWLDVALMQCLLADAGSNQRPPLIP</sequence>
<dbReference type="InterPro" id="IPR000182">
    <property type="entry name" value="GNAT_dom"/>
</dbReference>
<dbReference type="Gene3D" id="3.40.630.30">
    <property type="match status" value="1"/>
</dbReference>
<evidence type="ECO:0000256" key="2">
    <source>
        <dbReference type="ARBA" id="ARBA00023315"/>
    </source>
</evidence>
<dbReference type="Pfam" id="PF13420">
    <property type="entry name" value="Acetyltransf_4"/>
    <property type="match status" value="1"/>
</dbReference>
<keyword evidence="1" id="KW-0808">Transferase</keyword>
<keyword evidence="5" id="KW-1185">Reference proteome</keyword>
<dbReference type="EMBL" id="WJHE01000250">
    <property type="protein sequence ID" value="MST32230.1"/>
    <property type="molecule type" value="Genomic_DNA"/>
</dbReference>
<evidence type="ECO:0000313" key="4">
    <source>
        <dbReference type="EMBL" id="MST32230.1"/>
    </source>
</evidence>
<comment type="caution">
    <text evidence="4">The sequence shown here is derived from an EMBL/GenBank/DDBJ whole genome shotgun (WGS) entry which is preliminary data.</text>
</comment>
<proteinExistence type="predicted"/>
<dbReference type="Proteomes" id="UP000437736">
    <property type="component" value="Unassembled WGS sequence"/>
</dbReference>
<dbReference type="PROSITE" id="PS51186">
    <property type="entry name" value="GNAT"/>
    <property type="match status" value="1"/>
</dbReference>
<evidence type="ECO:0000256" key="1">
    <source>
        <dbReference type="ARBA" id="ARBA00022679"/>
    </source>
</evidence>
<evidence type="ECO:0000313" key="5">
    <source>
        <dbReference type="Proteomes" id="UP000437736"/>
    </source>
</evidence>
<dbReference type="InterPro" id="IPR016181">
    <property type="entry name" value="Acyl_CoA_acyltransferase"/>
</dbReference>
<dbReference type="PANTHER" id="PTHR43072">
    <property type="entry name" value="N-ACETYLTRANSFERASE"/>
    <property type="match status" value="1"/>
</dbReference>
<protein>
    <submittedName>
        <fullName evidence="4">GNAT family N-acetyltransferase</fullName>
    </submittedName>
</protein>
<name>A0ABW9QQX2_9ACTN</name>
<gene>
    <name evidence="4" type="ORF">GHK86_05770</name>
</gene>
<reference evidence="4 5" key="1">
    <citation type="submission" date="2019-11" db="EMBL/GenBank/DDBJ databases">
        <title>Acidiferrimicrobium australis gen. nov., sp. nov., an acidophilic and obligately heterotrophic, member of the Actinobacteria that catalyses dissimilatory oxido- reduction of iron isolated from metal-rich acidic water in Chile.</title>
        <authorList>
            <person name="Gonzalez D."/>
            <person name="Huber K."/>
            <person name="Hedrich S."/>
            <person name="Rojas-Villalobos C."/>
            <person name="Quatrini R."/>
            <person name="Dinamarca M.A."/>
            <person name="Schwarz A."/>
            <person name="Canales C."/>
            <person name="Nancucheo I."/>
        </authorList>
    </citation>
    <scope>NUCLEOTIDE SEQUENCE [LARGE SCALE GENOMIC DNA]</scope>
    <source>
        <strain evidence="4 5">USS-CCA1</strain>
    </source>
</reference>
<organism evidence="4 5">
    <name type="scientific">Acidiferrimicrobium australe</name>
    <dbReference type="NCBI Taxonomy" id="2664430"/>
    <lineage>
        <taxon>Bacteria</taxon>
        <taxon>Bacillati</taxon>
        <taxon>Actinomycetota</taxon>
        <taxon>Acidimicrobiia</taxon>
        <taxon>Acidimicrobiales</taxon>
        <taxon>Acidimicrobiaceae</taxon>
        <taxon>Acidiferrimicrobium</taxon>
    </lineage>
</organism>
<evidence type="ECO:0000259" key="3">
    <source>
        <dbReference type="PROSITE" id="PS51186"/>
    </source>
</evidence>
<dbReference type="SUPFAM" id="SSF55729">
    <property type="entry name" value="Acyl-CoA N-acyltransferases (Nat)"/>
    <property type="match status" value="1"/>
</dbReference>
<accession>A0ABW9QQX2</accession>
<keyword evidence="2" id="KW-0012">Acyltransferase</keyword>
<feature type="domain" description="N-acetyltransferase" evidence="3">
    <location>
        <begin position="1"/>
        <end position="163"/>
    </location>
</feature>